<protein>
    <recommendedName>
        <fullName evidence="1">Sulfatase-modifying factor enzyme-like domain-containing protein</fullName>
    </recommendedName>
</protein>
<dbReference type="InterPro" id="IPR042095">
    <property type="entry name" value="SUMF_sf"/>
</dbReference>
<dbReference type="Proteomes" id="UP000197446">
    <property type="component" value="Unassembled WGS sequence"/>
</dbReference>
<name>A0A254MZP2_9BURK</name>
<sequence>MHDASLTREAVAARQGSPEFLADALRASRADTMATFGCYERALPGLRVPLRAELNPPLWELGHIGWFQEYWIARNPERGLGARADPEALRGPSLRPGADELYNSSRVPHDSRWRLPLPDAAATRDDLTRQLDRSLVLLNDADSDDDALYFYRLALFHEDMHHEAALYMARNLGIVIDDKRWETRPLPAAPLPLAISEQVWRLGGATNAGFVFDNEAPGVDLRLASYSIDPQAVRWAEYLPFVEDGGYGQARLWSDAGASWLKTQPEPAPRYLRRGDGGWQQWRGGRWQALNPAEAACHLTLHEAEAWCRWAGRRLPTEAEWECAALVEGSAFRWGDVWEWTASPFAPFPGFAPHPYRDYSAPWFDGRPVLKGASHCTQPRMRHAGYRNFFPAGRNDVPAGFRSCAV</sequence>
<evidence type="ECO:0000313" key="2">
    <source>
        <dbReference type="EMBL" id="OWR00799.1"/>
    </source>
</evidence>
<dbReference type="NCBIfam" id="NF041186">
    <property type="entry name" value="SenA"/>
    <property type="match status" value="1"/>
</dbReference>
<dbReference type="InterPro" id="IPR051043">
    <property type="entry name" value="Sulfatase_Mod_Factor_Kinase"/>
</dbReference>
<dbReference type="AlphaFoldDB" id="A0A254MZP2"/>
<dbReference type="InterPro" id="IPR016187">
    <property type="entry name" value="CTDL_fold"/>
</dbReference>
<evidence type="ECO:0000259" key="1">
    <source>
        <dbReference type="Pfam" id="PF03781"/>
    </source>
</evidence>
<accession>A0A254MZP2</accession>
<gene>
    <name evidence="2" type="ORF">CDO81_24010</name>
</gene>
<feature type="domain" description="Sulfatase-modifying factor enzyme-like" evidence="1">
    <location>
        <begin position="199"/>
        <end position="336"/>
    </location>
</feature>
<keyword evidence="3" id="KW-1185">Reference proteome</keyword>
<dbReference type="PANTHER" id="PTHR23150">
    <property type="entry name" value="SULFATASE MODIFYING FACTOR 1, 2"/>
    <property type="match status" value="1"/>
</dbReference>
<proteinExistence type="predicted"/>
<comment type="caution">
    <text evidence="2">The sequence shown here is derived from an EMBL/GenBank/DDBJ whole genome shotgun (WGS) entry which is preliminary data.</text>
</comment>
<dbReference type="Gene3D" id="3.90.1580.10">
    <property type="entry name" value="paralog of FGE (formylglycine-generating enzyme)"/>
    <property type="match status" value="2"/>
</dbReference>
<dbReference type="InterPro" id="IPR005532">
    <property type="entry name" value="SUMF_dom"/>
</dbReference>
<reference evidence="2 3" key="1">
    <citation type="journal article" date="2007" name="Int. J. Syst. Evol. Microbiol.">
        <title>Description of Pelomonas aquatica sp. nov. and Pelomonas puraquae sp. nov., isolated from industrial and haemodialysis water.</title>
        <authorList>
            <person name="Gomila M."/>
            <person name="Bowien B."/>
            <person name="Falsen E."/>
            <person name="Moore E.R."/>
            <person name="Lalucat J."/>
        </authorList>
    </citation>
    <scope>NUCLEOTIDE SEQUENCE [LARGE SCALE GENOMIC DNA]</scope>
    <source>
        <strain evidence="2 3">CCUG 52769</strain>
    </source>
</reference>
<organism evidence="2 3">
    <name type="scientific">Roseateles puraquae</name>
    <dbReference type="NCBI Taxonomy" id="431059"/>
    <lineage>
        <taxon>Bacteria</taxon>
        <taxon>Pseudomonadati</taxon>
        <taxon>Pseudomonadota</taxon>
        <taxon>Betaproteobacteria</taxon>
        <taxon>Burkholderiales</taxon>
        <taxon>Sphaerotilaceae</taxon>
        <taxon>Roseateles</taxon>
    </lineage>
</organism>
<evidence type="ECO:0000313" key="3">
    <source>
        <dbReference type="Proteomes" id="UP000197446"/>
    </source>
</evidence>
<dbReference type="RefSeq" id="WP_088485784.1">
    <property type="nucleotide sequence ID" value="NZ_NISI01000014.1"/>
</dbReference>
<dbReference type="EMBL" id="NISI01000014">
    <property type="protein sequence ID" value="OWR00799.1"/>
    <property type="molecule type" value="Genomic_DNA"/>
</dbReference>
<dbReference type="Pfam" id="PF03781">
    <property type="entry name" value="FGE-sulfatase"/>
    <property type="match status" value="1"/>
</dbReference>
<dbReference type="OrthoDB" id="9768004at2"/>
<dbReference type="SUPFAM" id="SSF56436">
    <property type="entry name" value="C-type lectin-like"/>
    <property type="match status" value="1"/>
</dbReference>